<evidence type="ECO:0000313" key="1">
    <source>
        <dbReference type="EMBL" id="BAF93183.1"/>
    </source>
</evidence>
<dbReference type="EMBL" id="AB366442">
    <property type="protein sequence ID" value="BAF93183.1"/>
    <property type="molecule type" value="Genomic_DNA"/>
</dbReference>
<accession>A8R796</accession>
<name>A8R796_SALDU</name>
<geneLocation type="plasmid" evidence="1">
    <name>pMAK3</name>
</geneLocation>
<reference evidence="1" key="1">
    <citation type="submission" date="2007-11" db="EMBL/GenBank/DDBJ databases">
        <title>Salmonella enterica subsp. enterica serovar Choleraesuis str. L-2454 plasmid pMAK1 complete sequence, Salmonella enterica subsp. enterica serovar Dublin str. L-789 plasmid pMAK2 complete sequence, Salmonella enterica subsp. enterica serovar Dublin str. L-2156 plasmid pMAK3 complete sequence.</title>
        <authorList>
            <person name="Akiba M."/>
        </authorList>
    </citation>
    <scope>NUCLEOTIDE SEQUENCE</scope>
    <source>
        <strain evidence="1">L-2156</strain>
        <plasmid evidence="1">pMAK3</plasmid>
    </source>
</reference>
<proteinExistence type="predicted"/>
<gene>
    <name evidence="1" type="primary">MAK3.52c</name>
</gene>
<dbReference type="AlphaFoldDB" id="A8R796"/>
<organism evidence="1">
    <name type="scientific">Salmonella dublin</name>
    <dbReference type="NCBI Taxonomy" id="98360"/>
    <lineage>
        <taxon>Bacteria</taxon>
        <taxon>Pseudomonadati</taxon>
        <taxon>Pseudomonadota</taxon>
        <taxon>Gammaproteobacteria</taxon>
        <taxon>Enterobacterales</taxon>
        <taxon>Enterobacteriaceae</taxon>
        <taxon>Salmonella</taxon>
    </lineage>
</organism>
<keyword evidence="1" id="KW-0614">Plasmid</keyword>
<protein>
    <submittedName>
        <fullName evidence="1">Uncharacterized protein</fullName>
    </submittedName>
</protein>
<sequence>MEPHRTNVIIFPKVREVAEAAERA</sequence>